<evidence type="ECO:0000259" key="1">
    <source>
        <dbReference type="Pfam" id="PF00899"/>
    </source>
</evidence>
<evidence type="ECO:0000313" key="3">
    <source>
        <dbReference type="Proteomes" id="UP000295136"/>
    </source>
</evidence>
<dbReference type="PANTHER" id="PTHR10953">
    <property type="entry name" value="UBIQUITIN-ACTIVATING ENZYME E1"/>
    <property type="match status" value="1"/>
</dbReference>
<evidence type="ECO:0000313" key="2">
    <source>
        <dbReference type="EMBL" id="TDE60464.1"/>
    </source>
</evidence>
<dbReference type="SUPFAM" id="SSF69572">
    <property type="entry name" value="Activating enzymes of the ubiquitin-like proteins"/>
    <property type="match status" value="1"/>
</dbReference>
<protein>
    <submittedName>
        <fullName evidence="2">Dinucleotide-utilizing protein</fullName>
    </submittedName>
</protein>
<organism evidence="2 3">
    <name type="scientific">Nonomuraea mesophila</name>
    <dbReference type="NCBI Taxonomy" id="2530382"/>
    <lineage>
        <taxon>Bacteria</taxon>
        <taxon>Bacillati</taxon>
        <taxon>Actinomycetota</taxon>
        <taxon>Actinomycetes</taxon>
        <taxon>Streptosporangiales</taxon>
        <taxon>Streptosporangiaceae</taxon>
        <taxon>Nonomuraea</taxon>
    </lineage>
</organism>
<dbReference type="GO" id="GO:0008641">
    <property type="term" value="F:ubiquitin-like modifier activating enzyme activity"/>
    <property type="evidence" value="ECO:0007669"/>
    <property type="project" value="InterPro"/>
</dbReference>
<dbReference type="GO" id="GO:0005737">
    <property type="term" value="C:cytoplasm"/>
    <property type="evidence" value="ECO:0007669"/>
    <property type="project" value="TreeGrafter"/>
</dbReference>
<dbReference type="Gene3D" id="3.90.930.60">
    <property type="match status" value="1"/>
</dbReference>
<dbReference type="PANTHER" id="PTHR10953:SF102">
    <property type="entry name" value="ADENYLYLTRANSFERASE AND SULFURTRANSFERASE MOCS3"/>
    <property type="match status" value="1"/>
</dbReference>
<dbReference type="EMBL" id="SMLD01000001">
    <property type="protein sequence ID" value="TDE60464.1"/>
    <property type="molecule type" value="Genomic_DNA"/>
</dbReference>
<keyword evidence="3" id="KW-1185">Reference proteome</keyword>
<reference evidence="2 3" key="1">
    <citation type="submission" date="2019-03" db="EMBL/GenBank/DDBJ databases">
        <title>Draft genome sequences of novel Actinobacteria.</title>
        <authorList>
            <person name="Sahin N."/>
            <person name="Ay H."/>
            <person name="Saygin H."/>
        </authorList>
    </citation>
    <scope>NUCLEOTIDE SEQUENCE [LARGE SCALE GENOMIC DNA]</scope>
    <source>
        <strain evidence="2 3">6K102</strain>
    </source>
</reference>
<sequence length="373" mass="39923">MKYPRIKYTHRPRLLAGGRVSIGGIVFGLASEFNDPEHRVWALLNEMDGTRTREELVARMAETGADEKVTASVIDTLAAAGHVEDADPDLAENLTQAERDRYDRGRAFFSWVDKSPRSSPWHAQERLRSARAVVVGVGGTGAAAAAALTMSGVGHVHCVEPDVVELSNLNRQIIYTESDIGRSKVEVAVEQLRARNSAVAVSGERRSVNGPDDLKQIAGGFDVLVLSADRPDEIRYWANEACLATGTPWVHGGYHGPQVSCGVFLPGTGPCYACVQRRQTERRAGRDVVAEWEPGKSTDPVNAANAVSAMVSGGLLAHLALSVITGAPPIPANRIYAHNLMVMDHAFALSASGADGERCDVCGGGGPDETHER</sequence>
<proteinExistence type="predicted"/>
<name>A0A4R5FY53_9ACTN</name>
<comment type="caution">
    <text evidence="2">The sequence shown here is derived from an EMBL/GenBank/DDBJ whole genome shotgun (WGS) entry which is preliminary data.</text>
</comment>
<feature type="domain" description="THIF-type NAD/FAD binding fold" evidence="1">
    <location>
        <begin position="123"/>
        <end position="344"/>
    </location>
</feature>
<dbReference type="Pfam" id="PF00899">
    <property type="entry name" value="ThiF"/>
    <property type="match status" value="1"/>
</dbReference>
<dbReference type="Proteomes" id="UP000295136">
    <property type="component" value="Unassembled WGS sequence"/>
</dbReference>
<dbReference type="InterPro" id="IPR045886">
    <property type="entry name" value="ThiF/MoeB/HesA"/>
</dbReference>
<dbReference type="GO" id="GO:0016779">
    <property type="term" value="F:nucleotidyltransferase activity"/>
    <property type="evidence" value="ECO:0007669"/>
    <property type="project" value="TreeGrafter"/>
</dbReference>
<dbReference type="GO" id="GO:0004792">
    <property type="term" value="F:thiosulfate-cyanide sulfurtransferase activity"/>
    <property type="evidence" value="ECO:0007669"/>
    <property type="project" value="TreeGrafter"/>
</dbReference>
<gene>
    <name evidence="2" type="ORF">E1295_00660</name>
</gene>
<dbReference type="Gene3D" id="3.40.50.720">
    <property type="entry name" value="NAD(P)-binding Rossmann-like Domain"/>
    <property type="match status" value="1"/>
</dbReference>
<dbReference type="AlphaFoldDB" id="A0A4R5FY53"/>
<accession>A0A4R5FY53</accession>
<dbReference type="InterPro" id="IPR035985">
    <property type="entry name" value="Ubiquitin-activating_enz"/>
</dbReference>
<dbReference type="InterPro" id="IPR000594">
    <property type="entry name" value="ThiF_NAD_FAD-bd"/>
</dbReference>